<dbReference type="PROSITE" id="PS01081">
    <property type="entry name" value="HTH_TETR_1"/>
    <property type="match status" value="1"/>
</dbReference>
<keyword evidence="2 4" id="KW-0238">DNA-binding</keyword>
<dbReference type="InterPro" id="IPR009057">
    <property type="entry name" value="Homeodomain-like_sf"/>
</dbReference>
<keyword evidence="1" id="KW-0805">Transcription regulation</keyword>
<keyword evidence="3" id="KW-0804">Transcription</keyword>
<accession>A0ABP6UHF3</accession>
<evidence type="ECO:0000259" key="5">
    <source>
        <dbReference type="PROSITE" id="PS50977"/>
    </source>
</evidence>
<dbReference type="InterPro" id="IPR050109">
    <property type="entry name" value="HTH-type_TetR-like_transc_reg"/>
</dbReference>
<sequence>MVIAVAGLRERKKEQTRRRIAEVALRLFTERGFDAVTVNEIAEAAEVAKATLFAYFPTKESLALHGVGGDPLAEIVARRPPGQTFLEALRAHFRAFAAAQPPEADLDALLARVRVIQSSPALQNAANALLYQQRQALAQVLADEYGPTAAALMAAQVAASLLALQETYFQRLLSGASAEDVGRALRQDVELAFDLLQHGLDHMKGR</sequence>
<dbReference type="InterPro" id="IPR001647">
    <property type="entry name" value="HTH_TetR"/>
</dbReference>
<name>A0ABP6UHF3_9ACTN</name>
<dbReference type="Gene3D" id="1.10.357.10">
    <property type="entry name" value="Tetracycline Repressor, domain 2"/>
    <property type="match status" value="1"/>
</dbReference>
<evidence type="ECO:0000256" key="2">
    <source>
        <dbReference type="ARBA" id="ARBA00023125"/>
    </source>
</evidence>
<dbReference type="PROSITE" id="PS50977">
    <property type="entry name" value="HTH_TETR_2"/>
    <property type="match status" value="1"/>
</dbReference>
<organism evidence="6 7">
    <name type="scientific">Actinomadura keratinilytica</name>
    <dbReference type="NCBI Taxonomy" id="547461"/>
    <lineage>
        <taxon>Bacteria</taxon>
        <taxon>Bacillati</taxon>
        <taxon>Actinomycetota</taxon>
        <taxon>Actinomycetes</taxon>
        <taxon>Streptosporangiales</taxon>
        <taxon>Thermomonosporaceae</taxon>
        <taxon>Actinomadura</taxon>
    </lineage>
</organism>
<comment type="caution">
    <text evidence="6">The sequence shown here is derived from an EMBL/GenBank/DDBJ whole genome shotgun (WGS) entry which is preliminary data.</text>
</comment>
<feature type="domain" description="HTH tetR-type" evidence="5">
    <location>
        <begin position="14"/>
        <end position="74"/>
    </location>
</feature>
<feature type="DNA-binding region" description="H-T-H motif" evidence="4">
    <location>
        <begin position="37"/>
        <end position="56"/>
    </location>
</feature>
<proteinExistence type="predicted"/>
<evidence type="ECO:0000313" key="6">
    <source>
        <dbReference type="EMBL" id="GAA3508290.1"/>
    </source>
</evidence>
<evidence type="ECO:0000313" key="7">
    <source>
        <dbReference type="Proteomes" id="UP001500266"/>
    </source>
</evidence>
<keyword evidence="7" id="KW-1185">Reference proteome</keyword>
<dbReference type="EMBL" id="BAABDO010000193">
    <property type="protein sequence ID" value="GAA3508290.1"/>
    <property type="molecule type" value="Genomic_DNA"/>
</dbReference>
<reference evidence="7" key="1">
    <citation type="journal article" date="2019" name="Int. J. Syst. Evol. Microbiol.">
        <title>The Global Catalogue of Microorganisms (GCM) 10K type strain sequencing project: providing services to taxonomists for standard genome sequencing and annotation.</title>
        <authorList>
            <consortium name="The Broad Institute Genomics Platform"/>
            <consortium name="The Broad Institute Genome Sequencing Center for Infectious Disease"/>
            <person name="Wu L."/>
            <person name="Ma J."/>
        </authorList>
    </citation>
    <scope>NUCLEOTIDE SEQUENCE [LARGE SCALE GENOMIC DNA]</scope>
    <source>
        <strain evidence="7">JCM 17316</strain>
    </source>
</reference>
<protein>
    <submittedName>
        <fullName evidence="6">TetR family transcriptional regulator</fullName>
    </submittedName>
</protein>
<dbReference type="InterPro" id="IPR041347">
    <property type="entry name" value="MftR_C"/>
</dbReference>
<gene>
    <name evidence="6" type="ORF">GCM10022416_62220</name>
</gene>
<dbReference type="Pfam" id="PF00440">
    <property type="entry name" value="TetR_N"/>
    <property type="match status" value="1"/>
</dbReference>
<dbReference type="InterPro" id="IPR023772">
    <property type="entry name" value="DNA-bd_HTH_TetR-type_CS"/>
</dbReference>
<dbReference type="PANTHER" id="PTHR30055">
    <property type="entry name" value="HTH-TYPE TRANSCRIPTIONAL REGULATOR RUTR"/>
    <property type="match status" value="1"/>
</dbReference>
<evidence type="ECO:0000256" key="3">
    <source>
        <dbReference type="ARBA" id="ARBA00023163"/>
    </source>
</evidence>
<dbReference type="Pfam" id="PF17754">
    <property type="entry name" value="TetR_C_14"/>
    <property type="match status" value="1"/>
</dbReference>
<dbReference type="SUPFAM" id="SSF46689">
    <property type="entry name" value="Homeodomain-like"/>
    <property type="match status" value="1"/>
</dbReference>
<dbReference type="Proteomes" id="UP001500266">
    <property type="component" value="Unassembled WGS sequence"/>
</dbReference>
<dbReference type="PANTHER" id="PTHR30055:SF234">
    <property type="entry name" value="HTH-TYPE TRANSCRIPTIONAL REGULATOR BETI"/>
    <property type="match status" value="1"/>
</dbReference>
<evidence type="ECO:0000256" key="4">
    <source>
        <dbReference type="PROSITE-ProRule" id="PRU00335"/>
    </source>
</evidence>
<evidence type="ECO:0000256" key="1">
    <source>
        <dbReference type="ARBA" id="ARBA00023015"/>
    </source>
</evidence>
<dbReference type="PRINTS" id="PR00455">
    <property type="entry name" value="HTHTETR"/>
</dbReference>
<dbReference type="Gene3D" id="1.10.10.60">
    <property type="entry name" value="Homeodomain-like"/>
    <property type="match status" value="1"/>
</dbReference>